<comment type="caution">
    <text evidence="1">The sequence shown here is derived from an EMBL/GenBank/DDBJ whole genome shotgun (WGS) entry which is preliminary data.</text>
</comment>
<reference evidence="1 2" key="1">
    <citation type="submission" date="2019-01" db="EMBL/GenBank/DDBJ databases">
        <title>Sequencing of cultivated peanut Arachis hypogaea provides insights into genome evolution and oil improvement.</title>
        <authorList>
            <person name="Chen X."/>
        </authorList>
    </citation>
    <scope>NUCLEOTIDE SEQUENCE [LARGE SCALE GENOMIC DNA]</scope>
    <source>
        <strain evidence="2">cv. Fuhuasheng</strain>
        <tissue evidence="1">Leaves</tissue>
    </source>
</reference>
<accession>A0A445ESR9</accession>
<organism evidence="1 2">
    <name type="scientific">Arachis hypogaea</name>
    <name type="common">Peanut</name>
    <dbReference type="NCBI Taxonomy" id="3818"/>
    <lineage>
        <taxon>Eukaryota</taxon>
        <taxon>Viridiplantae</taxon>
        <taxon>Streptophyta</taxon>
        <taxon>Embryophyta</taxon>
        <taxon>Tracheophyta</taxon>
        <taxon>Spermatophyta</taxon>
        <taxon>Magnoliopsida</taxon>
        <taxon>eudicotyledons</taxon>
        <taxon>Gunneridae</taxon>
        <taxon>Pentapetalae</taxon>
        <taxon>rosids</taxon>
        <taxon>fabids</taxon>
        <taxon>Fabales</taxon>
        <taxon>Fabaceae</taxon>
        <taxon>Papilionoideae</taxon>
        <taxon>50 kb inversion clade</taxon>
        <taxon>dalbergioids sensu lato</taxon>
        <taxon>Dalbergieae</taxon>
        <taxon>Pterocarpus clade</taxon>
        <taxon>Arachis</taxon>
    </lineage>
</organism>
<name>A0A445ESR9_ARAHY</name>
<dbReference type="Proteomes" id="UP000289738">
    <property type="component" value="Chromosome A01"/>
</dbReference>
<sequence length="104" mass="11377">MGMISQDHAKLDSDIIADAIRKLVEVDPLIKVKSIIAEVQSRFNYIVSYCKAWFAKQNFVANFFGVGSAISSRVKVGGATKLLWGLGMEARPSCSGVRVTLEAR</sequence>
<dbReference type="AlphaFoldDB" id="A0A445ESR9"/>
<dbReference type="EMBL" id="SDMP01000001">
    <property type="protein sequence ID" value="RYR78441.1"/>
    <property type="molecule type" value="Genomic_DNA"/>
</dbReference>
<gene>
    <name evidence="1" type="ORF">Ahy_A01g003252</name>
</gene>
<protein>
    <submittedName>
        <fullName evidence="1">Uncharacterized protein</fullName>
    </submittedName>
</protein>
<evidence type="ECO:0000313" key="1">
    <source>
        <dbReference type="EMBL" id="RYR78441.1"/>
    </source>
</evidence>
<evidence type="ECO:0000313" key="2">
    <source>
        <dbReference type="Proteomes" id="UP000289738"/>
    </source>
</evidence>
<proteinExistence type="predicted"/>
<keyword evidence="2" id="KW-1185">Reference proteome</keyword>